<protein>
    <recommendedName>
        <fullName evidence="4">EpsG family protein</fullName>
    </recommendedName>
</protein>
<sequence length="390" mass="44008">MIAHKCFMFLAHKYCLKFRGEYVLYFGQIIINYITGKIRPNAIIPALFGVTILAYYAGTMQPDSSFDTLTYQNYYEQIGKSFQPFGVENQQFEVGFKILNILANQIGLSYGEFRLIFFYLSFFIILLALKKLDVNLSKFIALYSVFPFFSDVTQVRNFLMLSLVLFGYSFLKGGSRKNFVIATCLILIGASIQSFGYLFLIGLFLLRFSTTQLRQILLGLIPLYAVIAITVKLINPSIIIKFIAFATQISGRKSFNTEAVVSGVGVTSAIAYIIISTLLGVLVYIITASDQIGNEKKILLALFLIQFLLFPLIMVSVTSFSRIVRGGFVTVLIICCNKKLNKSKQIFTVQSKDIIFGIVYLLGMITFDGGMFRHSQFAEYLPYILHINGY</sequence>
<evidence type="ECO:0000313" key="2">
    <source>
        <dbReference type="EMBL" id="QEA34127.1"/>
    </source>
</evidence>
<accession>A0AAE6M2C1</accession>
<proteinExistence type="predicted"/>
<dbReference type="InterPro" id="IPR049458">
    <property type="entry name" value="EpsG-like"/>
</dbReference>
<dbReference type="Pfam" id="PF14897">
    <property type="entry name" value="EpsG"/>
    <property type="match status" value="1"/>
</dbReference>
<feature type="transmembrane region" description="Helical" evidence="1">
    <location>
        <begin position="113"/>
        <end position="129"/>
    </location>
</feature>
<feature type="transmembrane region" description="Helical" evidence="1">
    <location>
        <begin position="141"/>
        <end position="168"/>
    </location>
</feature>
<feature type="transmembrane region" description="Helical" evidence="1">
    <location>
        <begin position="180"/>
        <end position="206"/>
    </location>
</feature>
<feature type="transmembrane region" description="Helical" evidence="1">
    <location>
        <begin position="218"/>
        <end position="244"/>
    </location>
</feature>
<dbReference type="Proteomes" id="UP000321332">
    <property type="component" value="Plasmid unnamed1"/>
</dbReference>
<keyword evidence="2" id="KW-0614">Plasmid</keyword>
<geneLocation type="plasmid" evidence="2 3">
    <name>unnamed1</name>
</geneLocation>
<reference evidence="2 3" key="1">
    <citation type="submission" date="2019-06" db="EMBL/GenBank/DDBJ databases">
        <title>Genome analyses of bacteria isolated from kimchi.</title>
        <authorList>
            <person name="Lee S."/>
            <person name="Ahn S."/>
            <person name="Roh S."/>
        </authorList>
    </citation>
    <scope>NUCLEOTIDE SEQUENCE [LARGE SCALE GENOMIC DNA]</scope>
    <source>
        <strain evidence="2 3">CBA3620</strain>
        <plasmid evidence="2 3">unnamed1</plasmid>
    </source>
</reference>
<evidence type="ECO:0008006" key="4">
    <source>
        <dbReference type="Google" id="ProtNLM"/>
    </source>
</evidence>
<dbReference type="EMBL" id="CP042375">
    <property type="protein sequence ID" value="QEA34127.1"/>
    <property type="molecule type" value="Genomic_DNA"/>
</dbReference>
<organism evidence="2 3">
    <name type="scientific">Leuconostoc carnosum</name>
    <dbReference type="NCBI Taxonomy" id="1252"/>
    <lineage>
        <taxon>Bacteria</taxon>
        <taxon>Bacillati</taxon>
        <taxon>Bacillota</taxon>
        <taxon>Bacilli</taxon>
        <taxon>Lactobacillales</taxon>
        <taxon>Lactobacillaceae</taxon>
        <taxon>Leuconostoc</taxon>
    </lineage>
</organism>
<feature type="transmembrane region" description="Helical" evidence="1">
    <location>
        <begin position="264"/>
        <end position="286"/>
    </location>
</feature>
<feature type="transmembrane region" description="Helical" evidence="1">
    <location>
        <begin position="353"/>
        <end position="372"/>
    </location>
</feature>
<keyword evidence="1" id="KW-1133">Transmembrane helix</keyword>
<name>A0AAE6M2C1_LEUCA</name>
<gene>
    <name evidence="2" type="ORF">FGL89_07995</name>
</gene>
<feature type="transmembrane region" description="Helical" evidence="1">
    <location>
        <begin position="298"/>
        <end position="317"/>
    </location>
</feature>
<evidence type="ECO:0000313" key="3">
    <source>
        <dbReference type="Proteomes" id="UP000321332"/>
    </source>
</evidence>
<dbReference type="AlphaFoldDB" id="A0AAE6M2C1"/>
<evidence type="ECO:0000256" key="1">
    <source>
        <dbReference type="SAM" id="Phobius"/>
    </source>
</evidence>
<keyword evidence="1" id="KW-0812">Transmembrane</keyword>
<keyword evidence="1" id="KW-0472">Membrane</keyword>